<keyword evidence="1" id="KW-0808">Transferase</keyword>
<dbReference type="EMBL" id="CP030053">
    <property type="protein sequence ID" value="QAU45930.1"/>
    <property type="molecule type" value="Genomic_DNA"/>
</dbReference>
<dbReference type="InterPro" id="IPR029044">
    <property type="entry name" value="Nucleotide-diphossugar_trans"/>
</dbReference>
<dbReference type="KEGG" id="bgz:XH91_11580"/>
<sequence>MAKRVYCTYFDHNYIARGLALFHSLQQHAPGSRLWVLCLSEPCYRALIALNLPNLVPCRLGDFEAADPQVAATKPTRSTIEYYFTCSPAWKLHVLANEPDAEWVTYLDSDLFFFASPEPIYDEMKGASFGIIPHHFTRRIAFRQRFGTYNVGWVSVRNCEEGIAALRWWRERCIEWCFDYVDVEGDRFADQRYLDRLPRLFPNVRIIENLGANLAPWNMAEREMEWRDGALLIDSKYNLLFFHFHGVQRVGDYYFNSHRVFRAPFPSIMRAHVYEPYVAALAAAEAKVAPMLAGDRVEIVRNWAVGSRVDHLLNIFRRLRTVVLRWLDVVTRRAIAVPREPAR</sequence>
<name>A0AAE5WZI1_9BRAD</name>
<evidence type="ECO:0000313" key="1">
    <source>
        <dbReference type="EMBL" id="QAU45930.1"/>
    </source>
</evidence>
<proteinExistence type="predicted"/>
<dbReference type="Gene3D" id="3.90.550.10">
    <property type="entry name" value="Spore Coat Polysaccharide Biosynthesis Protein SpsA, Chain A"/>
    <property type="match status" value="1"/>
</dbReference>
<dbReference type="GO" id="GO:0016740">
    <property type="term" value="F:transferase activity"/>
    <property type="evidence" value="ECO:0007669"/>
    <property type="project" value="UniProtKB-KW"/>
</dbReference>
<reference evidence="1 2" key="1">
    <citation type="submission" date="2018-06" db="EMBL/GenBank/DDBJ databases">
        <title>Comparative genomics of rhizobia nodulating Arachis hypogaea in China.</title>
        <authorList>
            <person name="Li Y."/>
        </authorList>
    </citation>
    <scope>NUCLEOTIDE SEQUENCE [LARGE SCALE GENOMIC DNA]</scope>
    <source>
        <strain evidence="1 2">CCBAU 51670</strain>
    </source>
</reference>
<gene>
    <name evidence="1" type="ORF">XH91_11580</name>
</gene>
<dbReference type="RefSeq" id="WP_128950712.1">
    <property type="nucleotide sequence ID" value="NZ_CP030053.1"/>
</dbReference>
<dbReference type="AlphaFoldDB" id="A0AAE5WZI1"/>
<dbReference type="Proteomes" id="UP000288972">
    <property type="component" value="Chromosome"/>
</dbReference>
<organism evidence="1 2">
    <name type="scientific">Bradyrhizobium guangzhouense</name>
    <dbReference type="NCBI Taxonomy" id="1325095"/>
    <lineage>
        <taxon>Bacteria</taxon>
        <taxon>Pseudomonadati</taxon>
        <taxon>Pseudomonadota</taxon>
        <taxon>Alphaproteobacteria</taxon>
        <taxon>Hyphomicrobiales</taxon>
        <taxon>Nitrobacteraceae</taxon>
        <taxon>Bradyrhizobium</taxon>
    </lineage>
</organism>
<accession>A0AAE5WZI1</accession>
<evidence type="ECO:0000313" key="2">
    <source>
        <dbReference type="Proteomes" id="UP000288972"/>
    </source>
</evidence>
<protein>
    <submittedName>
        <fullName evidence="1">Glycosyl transferase</fullName>
    </submittedName>
</protein>
<dbReference type="SUPFAM" id="SSF53448">
    <property type="entry name" value="Nucleotide-diphospho-sugar transferases"/>
    <property type="match status" value="1"/>
</dbReference>